<keyword evidence="9" id="KW-1185">Reference proteome</keyword>
<dbReference type="SUPFAM" id="SSF55486">
    <property type="entry name" value="Metalloproteases ('zincins'), catalytic domain"/>
    <property type="match status" value="1"/>
</dbReference>
<dbReference type="GO" id="GO:0006508">
    <property type="term" value="P:proteolysis"/>
    <property type="evidence" value="ECO:0007669"/>
    <property type="project" value="UniProtKB-KW"/>
</dbReference>
<evidence type="ECO:0000313" key="9">
    <source>
        <dbReference type="Proteomes" id="UP001239445"/>
    </source>
</evidence>
<accession>A0AAJ0BIV1</accession>
<keyword evidence="5" id="KW-0862">Zinc</keyword>
<comment type="caution">
    <text evidence="8">The sequence shown here is derived from an EMBL/GenBank/DDBJ whole genome shotgun (WGS) entry which is preliminary data.</text>
</comment>
<keyword evidence="4" id="KW-0378">Hydrolase</keyword>
<keyword evidence="6" id="KW-0482">Metalloprotease</keyword>
<comment type="cofactor">
    <cofactor evidence="1">
        <name>Zn(2+)</name>
        <dbReference type="ChEBI" id="CHEBI:29105"/>
    </cofactor>
</comment>
<dbReference type="EMBL" id="MU839828">
    <property type="protein sequence ID" value="KAK1758777.1"/>
    <property type="molecule type" value="Genomic_DNA"/>
</dbReference>
<dbReference type="Gene3D" id="3.40.390.10">
    <property type="entry name" value="Collagenase (Catalytic Domain)"/>
    <property type="match status" value="1"/>
</dbReference>
<evidence type="ECO:0000256" key="6">
    <source>
        <dbReference type="ARBA" id="ARBA00023049"/>
    </source>
</evidence>
<dbReference type="Pfam" id="PF07998">
    <property type="entry name" value="Peptidase_M54"/>
    <property type="match status" value="1"/>
</dbReference>
<evidence type="ECO:0000256" key="1">
    <source>
        <dbReference type="ARBA" id="ARBA00001947"/>
    </source>
</evidence>
<gene>
    <name evidence="8" type="ORF">QBC47DRAFT_435896</name>
</gene>
<evidence type="ECO:0000256" key="3">
    <source>
        <dbReference type="ARBA" id="ARBA00022723"/>
    </source>
</evidence>
<evidence type="ECO:0000313" key="8">
    <source>
        <dbReference type="EMBL" id="KAK1758777.1"/>
    </source>
</evidence>
<organism evidence="8 9">
    <name type="scientific">Echria macrotheca</name>
    <dbReference type="NCBI Taxonomy" id="438768"/>
    <lineage>
        <taxon>Eukaryota</taxon>
        <taxon>Fungi</taxon>
        <taxon>Dikarya</taxon>
        <taxon>Ascomycota</taxon>
        <taxon>Pezizomycotina</taxon>
        <taxon>Sordariomycetes</taxon>
        <taxon>Sordariomycetidae</taxon>
        <taxon>Sordariales</taxon>
        <taxon>Schizotheciaceae</taxon>
        <taxon>Echria</taxon>
    </lineage>
</organism>
<dbReference type="CDD" id="cd11375">
    <property type="entry name" value="Peptidase_M54"/>
    <property type="match status" value="1"/>
</dbReference>
<dbReference type="AlphaFoldDB" id="A0AAJ0BIV1"/>
<dbReference type="InterPro" id="IPR012962">
    <property type="entry name" value="Pept_M54_archaemetzincn"/>
</dbReference>
<reference evidence="8" key="1">
    <citation type="submission" date="2023-06" db="EMBL/GenBank/DDBJ databases">
        <title>Genome-scale phylogeny and comparative genomics of the fungal order Sordariales.</title>
        <authorList>
            <consortium name="Lawrence Berkeley National Laboratory"/>
            <person name="Hensen N."/>
            <person name="Bonometti L."/>
            <person name="Westerberg I."/>
            <person name="Brannstrom I.O."/>
            <person name="Guillou S."/>
            <person name="Cros-Aarteil S."/>
            <person name="Calhoun S."/>
            <person name="Haridas S."/>
            <person name="Kuo A."/>
            <person name="Mondo S."/>
            <person name="Pangilinan J."/>
            <person name="Riley R."/>
            <person name="Labutti K."/>
            <person name="Andreopoulos B."/>
            <person name="Lipzen A."/>
            <person name="Chen C."/>
            <person name="Yanf M."/>
            <person name="Daum C."/>
            <person name="Ng V."/>
            <person name="Clum A."/>
            <person name="Steindorff A."/>
            <person name="Ohm R."/>
            <person name="Martin F."/>
            <person name="Silar P."/>
            <person name="Natvig D."/>
            <person name="Lalanne C."/>
            <person name="Gautier V."/>
            <person name="Ament-Velasquez S.L."/>
            <person name="Kruys A."/>
            <person name="Hutchinson M.I."/>
            <person name="Powell A.J."/>
            <person name="Barry K."/>
            <person name="Miller A.N."/>
            <person name="Grigoriev I.V."/>
            <person name="Debuchy R."/>
            <person name="Gladieux P."/>
            <person name="Thoren M.H."/>
            <person name="Johannesson H."/>
        </authorList>
    </citation>
    <scope>NUCLEOTIDE SEQUENCE</scope>
    <source>
        <strain evidence="8">PSN4</strain>
    </source>
</reference>
<evidence type="ECO:0000256" key="2">
    <source>
        <dbReference type="ARBA" id="ARBA00022670"/>
    </source>
</evidence>
<proteinExistence type="predicted"/>
<evidence type="ECO:0000256" key="4">
    <source>
        <dbReference type="ARBA" id="ARBA00022801"/>
    </source>
</evidence>
<evidence type="ECO:0000256" key="7">
    <source>
        <dbReference type="SAM" id="MobiDB-lite"/>
    </source>
</evidence>
<dbReference type="Proteomes" id="UP001239445">
    <property type="component" value="Unassembled WGS sequence"/>
</dbReference>
<keyword evidence="3" id="KW-0479">Metal-binding</keyword>
<evidence type="ECO:0000256" key="5">
    <source>
        <dbReference type="ARBA" id="ARBA00022833"/>
    </source>
</evidence>
<protein>
    <submittedName>
        <fullName evidence="8">Uncharacterized protein</fullName>
    </submittedName>
</protein>
<dbReference type="PANTHER" id="PTHR15910:SF1">
    <property type="entry name" value="ARCHAEMETZINCIN-2"/>
    <property type="match status" value="1"/>
</dbReference>
<keyword evidence="2" id="KW-0645">Protease</keyword>
<dbReference type="InterPro" id="IPR024079">
    <property type="entry name" value="MetalloPept_cat_dom_sf"/>
</dbReference>
<name>A0AAJ0BIV1_9PEZI</name>
<dbReference type="PANTHER" id="PTHR15910">
    <property type="entry name" value="ARCHAEMETZINCIN"/>
    <property type="match status" value="1"/>
</dbReference>
<dbReference type="GO" id="GO:0046872">
    <property type="term" value="F:metal ion binding"/>
    <property type="evidence" value="ECO:0007669"/>
    <property type="project" value="UniProtKB-KW"/>
</dbReference>
<dbReference type="GO" id="GO:0008237">
    <property type="term" value="F:metallopeptidase activity"/>
    <property type="evidence" value="ECO:0007669"/>
    <property type="project" value="UniProtKB-KW"/>
</dbReference>
<sequence length="413" mass="45733">MSPNKCKHEQIQLDTSPHALTIPFQRPPHPKRLAAATPSGRVPQSLHPSEQTLAQTFPGPLVLPDDALTLDPKEPPQSLRSWIRSDQRNPLTPDRQTIYVAPFPTISSSLSHLEEQTVPTTTTATTTADRLLKPPQTEDVISYLKAFYHPLPVHPLPTTPSFEPWNKSSKSKSKYIGLKIGNNTVTRIRTRPCPDQVFQGGQLNLDDILDAALEALPGDAYALVMLVGQDLYEDEEDVFCCGRAYGQSRVAVVSCARYCPLLDGDGGGISLNSSEHGWWPAAHCKAFVDSVCGDPGEGGVDREVAKGWPVGAAVDAVVGFEEEEEDMEGVWFARLARTVSHELGHCLCLDHCVYYACVMQSTAGVAEDLRQPPYLCPLGRGDAEVVVRERYLALRRFWYYAWLGRRLEVMDRE</sequence>
<feature type="region of interest" description="Disordered" evidence="7">
    <location>
        <begin position="24"/>
        <end position="47"/>
    </location>
</feature>